<reference evidence="1" key="1">
    <citation type="submission" date="2014-09" db="EMBL/GenBank/DDBJ databases">
        <authorList>
            <person name="Magalhaes I.L.F."/>
            <person name="Oliveira U."/>
            <person name="Santos F.R."/>
            <person name="Vidigal T.H.D.A."/>
            <person name="Brescovit A.D."/>
            <person name="Santos A.J."/>
        </authorList>
    </citation>
    <scope>NUCLEOTIDE SEQUENCE</scope>
    <source>
        <tissue evidence="1">Shoot tissue taken approximately 20 cm above the soil surface</tissue>
    </source>
</reference>
<evidence type="ECO:0000313" key="1">
    <source>
        <dbReference type="EMBL" id="JAE34924.1"/>
    </source>
</evidence>
<accession>A0A0A9HGI3</accession>
<dbReference type="EMBL" id="GBRH01162972">
    <property type="protein sequence ID" value="JAE34924.1"/>
    <property type="molecule type" value="Transcribed_RNA"/>
</dbReference>
<protein>
    <submittedName>
        <fullName evidence="1">Uncharacterized protein</fullName>
    </submittedName>
</protein>
<dbReference type="AlphaFoldDB" id="A0A0A9HGI3"/>
<sequence>MISCGSHHGTGRYELRPLAAQALLRSHLAWPHNCATGRRQITPIVAPNHLTPPQCLS</sequence>
<reference evidence="1" key="2">
    <citation type="journal article" date="2015" name="Data Brief">
        <title>Shoot transcriptome of the giant reed, Arundo donax.</title>
        <authorList>
            <person name="Barrero R.A."/>
            <person name="Guerrero F.D."/>
            <person name="Moolhuijzen P."/>
            <person name="Goolsby J.A."/>
            <person name="Tidwell J."/>
            <person name="Bellgard S.E."/>
            <person name="Bellgard M.I."/>
        </authorList>
    </citation>
    <scope>NUCLEOTIDE SEQUENCE</scope>
    <source>
        <tissue evidence="1">Shoot tissue taken approximately 20 cm above the soil surface</tissue>
    </source>
</reference>
<name>A0A0A9HGI3_ARUDO</name>
<proteinExistence type="predicted"/>
<organism evidence="1">
    <name type="scientific">Arundo donax</name>
    <name type="common">Giant reed</name>
    <name type="synonym">Donax arundinaceus</name>
    <dbReference type="NCBI Taxonomy" id="35708"/>
    <lineage>
        <taxon>Eukaryota</taxon>
        <taxon>Viridiplantae</taxon>
        <taxon>Streptophyta</taxon>
        <taxon>Embryophyta</taxon>
        <taxon>Tracheophyta</taxon>
        <taxon>Spermatophyta</taxon>
        <taxon>Magnoliopsida</taxon>
        <taxon>Liliopsida</taxon>
        <taxon>Poales</taxon>
        <taxon>Poaceae</taxon>
        <taxon>PACMAD clade</taxon>
        <taxon>Arundinoideae</taxon>
        <taxon>Arundineae</taxon>
        <taxon>Arundo</taxon>
    </lineage>
</organism>